<dbReference type="Proteomes" id="UP000828251">
    <property type="component" value="Unassembled WGS sequence"/>
</dbReference>
<dbReference type="AlphaFoldDB" id="A0A9D3W8I3"/>
<keyword evidence="3" id="KW-1185">Reference proteome</keyword>
<dbReference type="EMBL" id="JAIQCV010000003">
    <property type="protein sequence ID" value="KAH1114746.1"/>
    <property type="molecule type" value="Genomic_DNA"/>
</dbReference>
<proteinExistence type="predicted"/>
<reference evidence="2 3" key="1">
    <citation type="journal article" date="2021" name="Plant Biotechnol. J.">
        <title>Multi-omics assisted identification of the key and species-specific regulatory components of drought-tolerant mechanisms in Gossypium stocksii.</title>
        <authorList>
            <person name="Yu D."/>
            <person name="Ke L."/>
            <person name="Zhang D."/>
            <person name="Wu Y."/>
            <person name="Sun Y."/>
            <person name="Mei J."/>
            <person name="Sun J."/>
            <person name="Sun Y."/>
        </authorList>
    </citation>
    <scope>NUCLEOTIDE SEQUENCE [LARGE SCALE GENOMIC DNA]</scope>
    <source>
        <strain evidence="3">cv. E1</strain>
        <tissue evidence="2">Leaf</tissue>
    </source>
</reference>
<name>A0A9D3W8I3_9ROSI</name>
<evidence type="ECO:0000313" key="2">
    <source>
        <dbReference type="EMBL" id="KAH1114746.1"/>
    </source>
</evidence>
<gene>
    <name evidence="2" type="ORF">J1N35_008124</name>
</gene>
<feature type="region of interest" description="Disordered" evidence="1">
    <location>
        <begin position="1"/>
        <end position="21"/>
    </location>
</feature>
<sequence length="83" mass="9807">MDFDNSSFQDNVNMQDEVPSTQVKEWKNEMDELRKVVRALHHKSQDMDWLFCSNNLLALEIVVVNLPRDFKVPKDIFEGIRDP</sequence>
<organism evidence="2 3">
    <name type="scientific">Gossypium stocksii</name>
    <dbReference type="NCBI Taxonomy" id="47602"/>
    <lineage>
        <taxon>Eukaryota</taxon>
        <taxon>Viridiplantae</taxon>
        <taxon>Streptophyta</taxon>
        <taxon>Embryophyta</taxon>
        <taxon>Tracheophyta</taxon>
        <taxon>Spermatophyta</taxon>
        <taxon>Magnoliopsida</taxon>
        <taxon>eudicotyledons</taxon>
        <taxon>Gunneridae</taxon>
        <taxon>Pentapetalae</taxon>
        <taxon>rosids</taxon>
        <taxon>malvids</taxon>
        <taxon>Malvales</taxon>
        <taxon>Malvaceae</taxon>
        <taxon>Malvoideae</taxon>
        <taxon>Gossypium</taxon>
    </lineage>
</organism>
<evidence type="ECO:0000256" key="1">
    <source>
        <dbReference type="SAM" id="MobiDB-lite"/>
    </source>
</evidence>
<accession>A0A9D3W8I3</accession>
<protein>
    <submittedName>
        <fullName evidence="2">Uncharacterized protein</fullName>
    </submittedName>
</protein>
<evidence type="ECO:0000313" key="3">
    <source>
        <dbReference type="Proteomes" id="UP000828251"/>
    </source>
</evidence>
<comment type="caution">
    <text evidence="2">The sequence shown here is derived from an EMBL/GenBank/DDBJ whole genome shotgun (WGS) entry which is preliminary data.</text>
</comment>